<protein>
    <submittedName>
        <fullName evidence="1">Nitroreductase family deazaflavin-dependent oxidoreductase</fullName>
    </submittedName>
</protein>
<proteinExistence type="predicted"/>
<accession>A0A4Q2T3N7</accession>
<dbReference type="Gene3D" id="2.30.110.10">
    <property type="entry name" value="Electron Transport, Fmn-binding Protein, Chain A"/>
    <property type="match status" value="1"/>
</dbReference>
<dbReference type="OrthoDB" id="5186446at2"/>
<keyword evidence="2" id="KW-1185">Reference proteome</keyword>
<sequence>MTRHEMERVGANSSPGPSALTLETARAYVRTMTHETSKKYRLGPAQRSVNQLYAALTRLRLGTSHRHLLTVTGRRSGLPRTTPVDVMDHDGVLWLVAPYGEVNWVKNLRQAGVAELCRGRRVRTFDAEEVGPELAAPVIRQYIAHVPVTRAYWGVSSEGTIDELRTEARTHPVFRLTAC</sequence>
<gene>
    <name evidence="1" type="ORF">EUA94_05725</name>
</gene>
<evidence type="ECO:0000313" key="1">
    <source>
        <dbReference type="EMBL" id="RYC13365.1"/>
    </source>
</evidence>
<dbReference type="NCBIfam" id="TIGR00026">
    <property type="entry name" value="hi_GC_TIGR00026"/>
    <property type="match status" value="1"/>
</dbReference>
<dbReference type="InterPro" id="IPR012349">
    <property type="entry name" value="Split_barrel_FMN-bd"/>
</dbReference>
<organism evidence="1 2">
    <name type="scientific">Nocardioides zhouii</name>
    <dbReference type="NCBI Taxonomy" id="1168729"/>
    <lineage>
        <taxon>Bacteria</taxon>
        <taxon>Bacillati</taxon>
        <taxon>Actinomycetota</taxon>
        <taxon>Actinomycetes</taxon>
        <taxon>Propionibacteriales</taxon>
        <taxon>Nocardioidaceae</taxon>
        <taxon>Nocardioides</taxon>
    </lineage>
</organism>
<dbReference type="Proteomes" id="UP000291101">
    <property type="component" value="Unassembled WGS sequence"/>
</dbReference>
<evidence type="ECO:0000313" key="2">
    <source>
        <dbReference type="Proteomes" id="UP000291101"/>
    </source>
</evidence>
<dbReference type="EMBL" id="SDWV01000004">
    <property type="protein sequence ID" value="RYC13365.1"/>
    <property type="molecule type" value="Genomic_DNA"/>
</dbReference>
<dbReference type="AlphaFoldDB" id="A0A4Q2T3N7"/>
<dbReference type="Pfam" id="PF04075">
    <property type="entry name" value="F420H2_quin_red"/>
    <property type="match status" value="1"/>
</dbReference>
<dbReference type="GO" id="GO:0016491">
    <property type="term" value="F:oxidoreductase activity"/>
    <property type="evidence" value="ECO:0007669"/>
    <property type="project" value="InterPro"/>
</dbReference>
<comment type="caution">
    <text evidence="1">The sequence shown here is derived from an EMBL/GenBank/DDBJ whole genome shotgun (WGS) entry which is preliminary data.</text>
</comment>
<dbReference type="InterPro" id="IPR004378">
    <property type="entry name" value="F420H2_quin_Rdtase"/>
</dbReference>
<reference evidence="1 2" key="1">
    <citation type="submission" date="2019-01" db="EMBL/GenBank/DDBJ databases">
        <title>Novel species of Nocardioides.</title>
        <authorList>
            <person name="Liu Q."/>
            <person name="X Y.-H."/>
        </authorList>
    </citation>
    <scope>NUCLEOTIDE SEQUENCE [LARGE SCALE GENOMIC DNA]</scope>
    <source>
        <strain evidence="1 2">HLT2-9</strain>
    </source>
</reference>
<name>A0A4Q2T3N7_9ACTN</name>